<comment type="similarity">
    <text evidence="4">Belongs to the LptA family.</text>
</comment>
<feature type="signal peptide" evidence="4">
    <location>
        <begin position="1"/>
        <end position="23"/>
    </location>
</feature>
<comment type="function">
    <text evidence="4">Involved in the assembly of lipopolysaccharide (LPS). Required for the translocation of LPS from the inner membrane to the outer membrane. May form a bridge between the inner membrane and the outer membrane, via interactions with LptC and LptD, thereby facilitating LPS transfer across the periplasm.</text>
</comment>
<dbReference type="PANTHER" id="PTHR36504">
    <property type="entry name" value="LIPOPOLYSACCHARIDE EXPORT SYSTEM PROTEIN LPTA"/>
    <property type="match status" value="1"/>
</dbReference>
<keyword evidence="8" id="KW-1185">Reference proteome</keyword>
<dbReference type="GO" id="GO:0015920">
    <property type="term" value="P:lipopolysaccharide transport"/>
    <property type="evidence" value="ECO:0007669"/>
    <property type="project" value="UniProtKB-UniRule"/>
</dbReference>
<dbReference type="RefSeq" id="WP_132544132.1">
    <property type="nucleotide sequence ID" value="NZ_SLWY01000016.1"/>
</dbReference>
<keyword evidence="1 4" id="KW-0813">Transport</keyword>
<dbReference type="OrthoDB" id="9795964at2"/>
<feature type="domain" description="Organic solvent tolerance-like N-terminal" evidence="6">
    <location>
        <begin position="41"/>
        <end position="148"/>
    </location>
</feature>
<dbReference type="GO" id="GO:0017089">
    <property type="term" value="F:glycolipid transfer activity"/>
    <property type="evidence" value="ECO:0007669"/>
    <property type="project" value="TreeGrafter"/>
</dbReference>
<evidence type="ECO:0000256" key="3">
    <source>
        <dbReference type="ARBA" id="ARBA00022764"/>
    </source>
</evidence>
<dbReference type="Gene3D" id="2.60.450.10">
    <property type="entry name" value="Lipopolysaccharide (LPS) transport protein A like domain"/>
    <property type="match status" value="1"/>
</dbReference>
<dbReference type="InterPro" id="IPR005653">
    <property type="entry name" value="OstA-like_N"/>
</dbReference>
<protein>
    <recommendedName>
        <fullName evidence="4">Lipopolysaccharide export system protein LptA</fullName>
    </recommendedName>
</protein>
<gene>
    <name evidence="4" type="primary">lptA</name>
    <name evidence="7" type="ORF">EV699_11648</name>
</gene>
<sequence precursor="true">MTPRNASLALPAAGLALCAGLFAAASARALPEDRQQPVNLVADRAELNQNTGVAVYEGNVVVTQGTMRLTGDKVIVYTKNGEFERMESFGKPTTFKQKPAADKEEMFGEALRLDYSATTGVVVATTKAKVTQAKDVFTGDRIEYDVNKDIVRAQGKPNERVQIILQPRPEGGTAPAAPAKPQAGTPAQPKK</sequence>
<dbReference type="AlphaFoldDB" id="A0A4R2L1I8"/>
<dbReference type="HAMAP" id="MF_01914">
    <property type="entry name" value="LPS_assembly_LptA"/>
    <property type="match status" value="1"/>
</dbReference>
<organism evidence="7 8">
    <name type="scientific">Plasticicumulans lactativorans</name>
    <dbReference type="NCBI Taxonomy" id="1133106"/>
    <lineage>
        <taxon>Bacteria</taxon>
        <taxon>Pseudomonadati</taxon>
        <taxon>Pseudomonadota</taxon>
        <taxon>Gammaproteobacteria</taxon>
        <taxon>Candidatus Competibacteraceae</taxon>
        <taxon>Plasticicumulans</taxon>
    </lineage>
</organism>
<dbReference type="EMBL" id="SLWY01000016">
    <property type="protein sequence ID" value="TCO80143.1"/>
    <property type="molecule type" value="Genomic_DNA"/>
</dbReference>
<dbReference type="GO" id="GO:0030288">
    <property type="term" value="C:outer membrane-bounded periplasmic space"/>
    <property type="evidence" value="ECO:0007669"/>
    <property type="project" value="TreeGrafter"/>
</dbReference>
<feature type="chain" id="PRO_5021049180" description="Lipopolysaccharide export system protein LptA" evidence="4">
    <location>
        <begin position="24"/>
        <end position="191"/>
    </location>
</feature>
<dbReference type="InterPro" id="IPR014340">
    <property type="entry name" value="LptA"/>
</dbReference>
<dbReference type="GO" id="GO:0001530">
    <property type="term" value="F:lipopolysaccharide binding"/>
    <property type="evidence" value="ECO:0007669"/>
    <property type="project" value="InterPro"/>
</dbReference>
<comment type="subunit">
    <text evidence="4">Component of the lipopolysaccharide transport and assembly complex.</text>
</comment>
<evidence type="ECO:0000256" key="5">
    <source>
        <dbReference type="SAM" id="MobiDB-lite"/>
    </source>
</evidence>
<comment type="caution">
    <text evidence="7">The sequence shown here is derived from an EMBL/GenBank/DDBJ whole genome shotgun (WGS) entry which is preliminary data.</text>
</comment>
<dbReference type="GO" id="GO:0043165">
    <property type="term" value="P:Gram-negative-bacterium-type cell outer membrane assembly"/>
    <property type="evidence" value="ECO:0007669"/>
    <property type="project" value="UniProtKB-UniRule"/>
</dbReference>
<dbReference type="InterPro" id="IPR052037">
    <property type="entry name" value="LPS_export_LptA"/>
</dbReference>
<comment type="subcellular location">
    <subcellularLocation>
        <location evidence="4">Periplasm</location>
    </subcellularLocation>
</comment>
<evidence type="ECO:0000256" key="2">
    <source>
        <dbReference type="ARBA" id="ARBA00022729"/>
    </source>
</evidence>
<proteinExistence type="inferred from homology"/>
<dbReference type="Proteomes" id="UP000295765">
    <property type="component" value="Unassembled WGS sequence"/>
</dbReference>
<evidence type="ECO:0000256" key="4">
    <source>
        <dbReference type="HAMAP-Rule" id="MF_01914"/>
    </source>
</evidence>
<keyword evidence="3 4" id="KW-0574">Periplasm</keyword>
<keyword evidence="2 4" id="KW-0732">Signal</keyword>
<dbReference type="GO" id="GO:0009279">
    <property type="term" value="C:cell outer membrane"/>
    <property type="evidence" value="ECO:0007669"/>
    <property type="project" value="TreeGrafter"/>
</dbReference>
<evidence type="ECO:0000256" key="1">
    <source>
        <dbReference type="ARBA" id="ARBA00022448"/>
    </source>
</evidence>
<evidence type="ECO:0000259" key="6">
    <source>
        <dbReference type="Pfam" id="PF03968"/>
    </source>
</evidence>
<dbReference type="PANTHER" id="PTHR36504:SF1">
    <property type="entry name" value="LIPOPOLYSACCHARIDE EXPORT SYSTEM PROTEIN LPTA"/>
    <property type="match status" value="1"/>
</dbReference>
<reference evidence="7 8" key="1">
    <citation type="submission" date="2019-03" db="EMBL/GenBank/DDBJ databases">
        <title>Genomic Encyclopedia of Type Strains, Phase IV (KMG-IV): sequencing the most valuable type-strain genomes for metagenomic binning, comparative biology and taxonomic classification.</title>
        <authorList>
            <person name="Goeker M."/>
        </authorList>
    </citation>
    <scope>NUCLEOTIDE SEQUENCE [LARGE SCALE GENOMIC DNA]</scope>
    <source>
        <strain evidence="7 8">DSM 25287</strain>
    </source>
</reference>
<dbReference type="Pfam" id="PF03968">
    <property type="entry name" value="LptD_N"/>
    <property type="match status" value="1"/>
</dbReference>
<evidence type="ECO:0000313" key="8">
    <source>
        <dbReference type="Proteomes" id="UP000295765"/>
    </source>
</evidence>
<feature type="region of interest" description="Disordered" evidence="5">
    <location>
        <begin position="165"/>
        <end position="191"/>
    </location>
</feature>
<name>A0A4R2L1I8_9GAMM</name>
<accession>A0A4R2L1I8</accession>
<evidence type="ECO:0000313" key="7">
    <source>
        <dbReference type="EMBL" id="TCO80143.1"/>
    </source>
</evidence>
<dbReference type="NCBIfam" id="TIGR03002">
    <property type="entry name" value="outer_YhbN_LptA"/>
    <property type="match status" value="1"/>
</dbReference>